<feature type="compositionally biased region" description="Acidic residues" evidence="1">
    <location>
        <begin position="1"/>
        <end position="15"/>
    </location>
</feature>
<evidence type="ECO:0000256" key="1">
    <source>
        <dbReference type="SAM" id="MobiDB-lite"/>
    </source>
</evidence>
<dbReference type="EMBL" id="HACG01010593">
    <property type="protein sequence ID" value="CEK57458.1"/>
    <property type="molecule type" value="Transcribed_RNA"/>
</dbReference>
<organism evidence="2">
    <name type="scientific">Arion vulgaris</name>
    <dbReference type="NCBI Taxonomy" id="1028688"/>
    <lineage>
        <taxon>Eukaryota</taxon>
        <taxon>Metazoa</taxon>
        <taxon>Spiralia</taxon>
        <taxon>Lophotrochozoa</taxon>
        <taxon>Mollusca</taxon>
        <taxon>Gastropoda</taxon>
        <taxon>Heterobranchia</taxon>
        <taxon>Euthyneura</taxon>
        <taxon>Panpulmonata</taxon>
        <taxon>Eupulmonata</taxon>
        <taxon>Stylommatophora</taxon>
        <taxon>Helicina</taxon>
        <taxon>Arionoidea</taxon>
        <taxon>Arionidae</taxon>
        <taxon>Arion</taxon>
    </lineage>
</organism>
<feature type="compositionally biased region" description="Acidic residues" evidence="1">
    <location>
        <begin position="30"/>
        <end position="39"/>
    </location>
</feature>
<reference evidence="2" key="1">
    <citation type="submission" date="2014-12" db="EMBL/GenBank/DDBJ databases">
        <title>Insight into the proteome of Arion vulgaris.</title>
        <authorList>
            <person name="Aradska J."/>
            <person name="Bulat T."/>
            <person name="Smidak R."/>
            <person name="Sarate P."/>
            <person name="Gangsoo J."/>
            <person name="Sialana F."/>
            <person name="Bilban M."/>
            <person name="Lubec G."/>
        </authorList>
    </citation>
    <scope>NUCLEOTIDE SEQUENCE</scope>
    <source>
        <tissue evidence="2">Skin</tissue>
    </source>
</reference>
<sequence>MQKDNDSDDLSDEGELTVKMESDMSPEYTIQDDDDEDGEGQNQQNGGNQDGEHVVHAAVDYERRSKRMKDKHTIK</sequence>
<protein>
    <submittedName>
        <fullName evidence="2">Uncharacterized protein</fullName>
    </submittedName>
</protein>
<feature type="compositionally biased region" description="Basic residues" evidence="1">
    <location>
        <begin position="64"/>
        <end position="75"/>
    </location>
</feature>
<gene>
    <name evidence="2" type="primary">ORF30217</name>
</gene>
<feature type="non-terminal residue" evidence="2">
    <location>
        <position position="75"/>
    </location>
</feature>
<accession>A0A0B6YMK6</accession>
<evidence type="ECO:0000313" key="2">
    <source>
        <dbReference type="EMBL" id="CEK57458.1"/>
    </source>
</evidence>
<feature type="compositionally biased region" description="Basic and acidic residues" evidence="1">
    <location>
        <begin position="50"/>
        <end position="63"/>
    </location>
</feature>
<dbReference type="AlphaFoldDB" id="A0A0B6YMK6"/>
<name>A0A0B6YMK6_9EUPU</name>
<feature type="region of interest" description="Disordered" evidence="1">
    <location>
        <begin position="1"/>
        <end position="75"/>
    </location>
</feature>
<proteinExistence type="predicted"/>